<gene>
    <name evidence="2" type="ORF">ACAOBT_LOCUS24633</name>
</gene>
<dbReference type="Proteomes" id="UP001152888">
    <property type="component" value="Unassembled WGS sequence"/>
</dbReference>
<sequence>MLVPESNSEFEESDDETEPPPPQESYSWIEADIVSANIPSADFLNLTTLQFPLSILQSFFHLI</sequence>
<comment type="caution">
    <text evidence="2">The sequence shown here is derived from an EMBL/GenBank/DDBJ whole genome shotgun (WGS) entry which is preliminary data.</text>
</comment>
<organism evidence="2 3">
    <name type="scientific">Acanthoscelides obtectus</name>
    <name type="common">Bean weevil</name>
    <name type="synonym">Bruchus obtectus</name>
    <dbReference type="NCBI Taxonomy" id="200917"/>
    <lineage>
        <taxon>Eukaryota</taxon>
        <taxon>Metazoa</taxon>
        <taxon>Ecdysozoa</taxon>
        <taxon>Arthropoda</taxon>
        <taxon>Hexapoda</taxon>
        <taxon>Insecta</taxon>
        <taxon>Pterygota</taxon>
        <taxon>Neoptera</taxon>
        <taxon>Endopterygota</taxon>
        <taxon>Coleoptera</taxon>
        <taxon>Polyphaga</taxon>
        <taxon>Cucujiformia</taxon>
        <taxon>Chrysomeloidea</taxon>
        <taxon>Chrysomelidae</taxon>
        <taxon>Bruchinae</taxon>
        <taxon>Bruchini</taxon>
        <taxon>Acanthoscelides</taxon>
    </lineage>
</organism>
<feature type="compositionally biased region" description="Acidic residues" evidence="1">
    <location>
        <begin position="8"/>
        <end position="18"/>
    </location>
</feature>
<feature type="region of interest" description="Disordered" evidence="1">
    <location>
        <begin position="1"/>
        <end position="25"/>
    </location>
</feature>
<reference evidence="2" key="1">
    <citation type="submission" date="2022-03" db="EMBL/GenBank/DDBJ databases">
        <authorList>
            <person name="Sayadi A."/>
        </authorList>
    </citation>
    <scope>NUCLEOTIDE SEQUENCE</scope>
</reference>
<evidence type="ECO:0000313" key="3">
    <source>
        <dbReference type="Proteomes" id="UP001152888"/>
    </source>
</evidence>
<proteinExistence type="predicted"/>
<evidence type="ECO:0000256" key="1">
    <source>
        <dbReference type="SAM" id="MobiDB-lite"/>
    </source>
</evidence>
<keyword evidence="3" id="KW-1185">Reference proteome</keyword>
<name>A0A9P0PYP4_ACAOB</name>
<dbReference type="AlphaFoldDB" id="A0A9P0PYP4"/>
<accession>A0A9P0PYP4</accession>
<protein>
    <submittedName>
        <fullName evidence="2">Uncharacterized protein</fullName>
    </submittedName>
</protein>
<dbReference type="EMBL" id="CAKOFQ010007344">
    <property type="protein sequence ID" value="CAH1998868.1"/>
    <property type="molecule type" value="Genomic_DNA"/>
</dbReference>
<evidence type="ECO:0000313" key="2">
    <source>
        <dbReference type="EMBL" id="CAH1998868.1"/>
    </source>
</evidence>